<evidence type="ECO:0000313" key="7">
    <source>
        <dbReference type="EMBL" id="OKP85879.1"/>
    </source>
</evidence>
<keyword evidence="3 6" id="KW-0812">Transmembrane</keyword>
<keyword evidence="4 6" id="KW-1133">Transmembrane helix</keyword>
<evidence type="ECO:0008006" key="9">
    <source>
        <dbReference type="Google" id="ProtNLM"/>
    </source>
</evidence>
<dbReference type="PANTHER" id="PTHR40035">
    <property type="entry name" value="ATP SYNTHASE PROTEIN I"/>
    <property type="match status" value="1"/>
</dbReference>
<protein>
    <recommendedName>
        <fullName evidence="9">ATP synthase subunit I</fullName>
    </recommendedName>
</protein>
<proteinExistence type="predicted"/>
<evidence type="ECO:0000256" key="2">
    <source>
        <dbReference type="ARBA" id="ARBA00022475"/>
    </source>
</evidence>
<dbReference type="InterPro" id="IPR039072">
    <property type="entry name" value="ATP_synth_I_Bacilli"/>
</dbReference>
<feature type="transmembrane region" description="Helical" evidence="6">
    <location>
        <begin position="12"/>
        <end position="29"/>
    </location>
</feature>
<name>A0ABX3EM07_9BACL</name>
<gene>
    <name evidence="7" type="ORF">A3844_15185</name>
</gene>
<keyword evidence="2" id="KW-1003">Cell membrane</keyword>
<dbReference type="PANTHER" id="PTHR40035:SF1">
    <property type="entry name" value="ATP SYNTHASE PROTEIN I"/>
    <property type="match status" value="1"/>
</dbReference>
<comment type="subcellular location">
    <subcellularLocation>
        <location evidence="1">Cell membrane</location>
        <topology evidence="1">Multi-pass membrane protein</topology>
    </subcellularLocation>
</comment>
<keyword evidence="5 6" id="KW-0472">Membrane</keyword>
<feature type="transmembrane region" description="Helical" evidence="6">
    <location>
        <begin position="74"/>
        <end position="93"/>
    </location>
</feature>
<dbReference type="RefSeq" id="WP_074087327.1">
    <property type="nucleotide sequence ID" value="NZ_LVWI01000042.1"/>
</dbReference>
<evidence type="ECO:0000256" key="1">
    <source>
        <dbReference type="ARBA" id="ARBA00004651"/>
    </source>
</evidence>
<organism evidence="7 8">
    <name type="scientific">Paenibacillus helianthi</name>
    <dbReference type="NCBI Taxonomy" id="1349432"/>
    <lineage>
        <taxon>Bacteria</taxon>
        <taxon>Bacillati</taxon>
        <taxon>Bacillota</taxon>
        <taxon>Bacilli</taxon>
        <taxon>Bacillales</taxon>
        <taxon>Paenibacillaceae</taxon>
        <taxon>Paenibacillus</taxon>
    </lineage>
</organism>
<sequence length="130" mass="14335">MTDPSKMNKLMLFSIAGIVIACLVIAEIMPHRRTVFHGVVLGASVSCFNIFYMARKIMNIAKSASGERKGRATLGFGFRIATSILAIVLAIEYPHYFNEIAVCASLVTGYFILPIIGFIMVLNEDKHHAK</sequence>
<dbReference type="InterPro" id="IPR005598">
    <property type="entry name" value="ATP_synth_I"/>
</dbReference>
<feature type="transmembrane region" description="Helical" evidence="6">
    <location>
        <begin position="99"/>
        <end position="122"/>
    </location>
</feature>
<evidence type="ECO:0000256" key="3">
    <source>
        <dbReference type="ARBA" id="ARBA00022692"/>
    </source>
</evidence>
<reference evidence="7 8" key="1">
    <citation type="submission" date="2016-03" db="EMBL/GenBank/DDBJ databases">
        <authorList>
            <person name="Sant'Anna F.H."/>
            <person name="Ambrosini A."/>
            <person name="Souza R."/>
            <person name="Bach E."/>
            <person name="Fernandes G."/>
            <person name="Balsanelli E."/>
            <person name="Baura V.A."/>
            <person name="Souza E.M."/>
            <person name="Passaglia L."/>
        </authorList>
    </citation>
    <scope>NUCLEOTIDE SEQUENCE [LARGE SCALE GENOMIC DNA]</scope>
    <source>
        <strain evidence="7 8">P26E</strain>
    </source>
</reference>
<dbReference type="Proteomes" id="UP000186058">
    <property type="component" value="Unassembled WGS sequence"/>
</dbReference>
<dbReference type="EMBL" id="LVWI01000042">
    <property type="protein sequence ID" value="OKP85879.1"/>
    <property type="molecule type" value="Genomic_DNA"/>
</dbReference>
<evidence type="ECO:0000256" key="4">
    <source>
        <dbReference type="ARBA" id="ARBA00022989"/>
    </source>
</evidence>
<keyword evidence="8" id="KW-1185">Reference proteome</keyword>
<accession>A0ABX3EM07</accession>
<comment type="caution">
    <text evidence="7">The sequence shown here is derived from an EMBL/GenBank/DDBJ whole genome shotgun (WGS) entry which is preliminary data.</text>
</comment>
<dbReference type="Pfam" id="PF03899">
    <property type="entry name" value="ATP-synt_I"/>
    <property type="match status" value="1"/>
</dbReference>
<evidence type="ECO:0000313" key="8">
    <source>
        <dbReference type="Proteomes" id="UP000186058"/>
    </source>
</evidence>
<evidence type="ECO:0000256" key="5">
    <source>
        <dbReference type="ARBA" id="ARBA00023136"/>
    </source>
</evidence>
<feature type="transmembrane region" description="Helical" evidence="6">
    <location>
        <begin position="35"/>
        <end position="54"/>
    </location>
</feature>
<dbReference type="PROSITE" id="PS51257">
    <property type="entry name" value="PROKAR_LIPOPROTEIN"/>
    <property type="match status" value="1"/>
</dbReference>
<evidence type="ECO:0000256" key="6">
    <source>
        <dbReference type="SAM" id="Phobius"/>
    </source>
</evidence>